<dbReference type="PANTHER" id="PTHR43333:SF1">
    <property type="entry name" value="D-ISOMER SPECIFIC 2-HYDROXYACID DEHYDROGENASE NAD-BINDING DOMAIN-CONTAINING PROTEIN"/>
    <property type="match status" value="1"/>
</dbReference>
<evidence type="ECO:0000313" key="5">
    <source>
        <dbReference type="Proteomes" id="UP000287447"/>
    </source>
</evidence>
<dbReference type="SUPFAM" id="SSF51735">
    <property type="entry name" value="NAD(P)-binding Rossmann-fold domains"/>
    <property type="match status" value="1"/>
</dbReference>
<evidence type="ECO:0000256" key="1">
    <source>
        <dbReference type="ARBA" id="ARBA00023002"/>
    </source>
</evidence>
<dbReference type="InterPro" id="IPR006140">
    <property type="entry name" value="D-isomer_DH_NAD-bd"/>
</dbReference>
<dbReference type="EMBL" id="SADE01000001">
    <property type="protein sequence ID" value="RVU37892.1"/>
    <property type="molecule type" value="Genomic_DNA"/>
</dbReference>
<keyword evidence="2" id="KW-0520">NAD</keyword>
<dbReference type="Pfam" id="PF02826">
    <property type="entry name" value="2-Hacid_dh_C"/>
    <property type="match status" value="1"/>
</dbReference>
<evidence type="ECO:0000259" key="3">
    <source>
        <dbReference type="Pfam" id="PF02826"/>
    </source>
</evidence>
<dbReference type="PANTHER" id="PTHR43333">
    <property type="entry name" value="2-HACID_DH_C DOMAIN-CONTAINING PROTEIN"/>
    <property type="match status" value="1"/>
</dbReference>
<name>A0A3S2VNJ5_9PROT</name>
<protein>
    <submittedName>
        <fullName evidence="4">D-2-hydroxyacid dehydrogenase</fullName>
    </submittedName>
</protein>
<feature type="domain" description="D-isomer specific 2-hydroxyacid dehydrogenase NAD-binding" evidence="3">
    <location>
        <begin position="123"/>
        <end position="287"/>
    </location>
</feature>
<comment type="caution">
    <text evidence="4">The sequence shown here is derived from an EMBL/GenBank/DDBJ whole genome shotgun (WGS) entry which is preliminary data.</text>
</comment>
<proteinExistence type="predicted"/>
<evidence type="ECO:0000256" key="2">
    <source>
        <dbReference type="ARBA" id="ARBA00023027"/>
    </source>
</evidence>
<dbReference type="InterPro" id="IPR036291">
    <property type="entry name" value="NAD(P)-bd_dom_sf"/>
</dbReference>
<dbReference type="CDD" id="cd05300">
    <property type="entry name" value="2-Hacid_dh_1"/>
    <property type="match status" value="1"/>
</dbReference>
<gene>
    <name evidence="4" type="ORF">EOI86_00890</name>
</gene>
<reference evidence="5" key="1">
    <citation type="submission" date="2019-01" db="EMBL/GenBank/DDBJ databases">
        <title>Gri0909 isolated from a small marine red alga.</title>
        <authorList>
            <person name="Kim J."/>
            <person name="Jeong S.E."/>
            <person name="Jeon C.O."/>
        </authorList>
    </citation>
    <scope>NUCLEOTIDE SEQUENCE [LARGE SCALE GENOMIC DNA]</scope>
    <source>
        <strain evidence="5">Gri0909</strain>
    </source>
</reference>
<accession>A0A3S2VNJ5</accession>
<keyword evidence="1" id="KW-0560">Oxidoreductase</keyword>
<dbReference type="OrthoDB" id="9793626at2"/>
<dbReference type="AlphaFoldDB" id="A0A3S2VNJ5"/>
<sequence>MSGGADPRVLIVSDEPDEFISPCAGRMEHVDYSVCSDPDDIPAALSKQSPSVVFVAPGERMRKSAVRQVVEFPTVQWVSNAGAGVEHLTPWDPARVSVTNAAGVLSEFLAEYTISALQMSNVGFPQLMAQQRRSEWVQHAWTPIAGKTISIIGLGHVGRAVARRAKALGMHVIGVRARKVATPCVDLLLPVSRLCNAMARADFVSVHAAETPETRGIIGQSSFACMARGTVFLNASRGPLVDETALLEALDNGKVSCAILDVFDREPLPANHPFWTHDKVVMSPHMADYVPDWQGRMFGAFLDNLDRFRRNEALANIVDPARGY</sequence>
<dbReference type="Proteomes" id="UP000287447">
    <property type="component" value="Unassembled WGS sequence"/>
</dbReference>
<organism evidence="4 5">
    <name type="scientific">Hwanghaeella grinnelliae</name>
    <dbReference type="NCBI Taxonomy" id="2500179"/>
    <lineage>
        <taxon>Bacteria</taxon>
        <taxon>Pseudomonadati</taxon>
        <taxon>Pseudomonadota</taxon>
        <taxon>Alphaproteobacteria</taxon>
        <taxon>Rhodospirillales</taxon>
        <taxon>Rhodospirillaceae</taxon>
        <taxon>Hwanghaeella</taxon>
    </lineage>
</organism>
<dbReference type="InterPro" id="IPR029753">
    <property type="entry name" value="D-isomer_DH_CS"/>
</dbReference>
<keyword evidence="5" id="KW-1185">Reference proteome</keyword>
<dbReference type="GO" id="GO:0051287">
    <property type="term" value="F:NAD binding"/>
    <property type="evidence" value="ECO:0007669"/>
    <property type="project" value="InterPro"/>
</dbReference>
<dbReference type="Gene3D" id="3.40.50.720">
    <property type="entry name" value="NAD(P)-binding Rossmann-like Domain"/>
    <property type="match status" value="2"/>
</dbReference>
<dbReference type="PROSITE" id="PS00671">
    <property type="entry name" value="D_2_HYDROXYACID_DH_3"/>
    <property type="match status" value="1"/>
</dbReference>
<evidence type="ECO:0000313" key="4">
    <source>
        <dbReference type="EMBL" id="RVU37892.1"/>
    </source>
</evidence>
<dbReference type="GO" id="GO:0016616">
    <property type="term" value="F:oxidoreductase activity, acting on the CH-OH group of donors, NAD or NADP as acceptor"/>
    <property type="evidence" value="ECO:0007669"/>
    <property type="project" value="UniProtKB-ARBA"/>
</dbReference>
<dbReference type="RefSeq" id="WP_127763265.1">
    <property type="nucleotide sequence ID" value="NZ_SADE01000001.1"/>
</dbReference>